<dbReference type="InterPro" id="IPR024191">
    <property type="entry name" value="Peptidase_M61"/>
</dbReference>
<dbReference type="Gene3D" id="2.30.42.10">
    <property type="match status" value="1"/>
</dbReference>
<dbReference type="Pfam" id="PF05299">
    <property type="entry name" value="Peptidase_M61"/>
    <property type="match status" value="1"/>
</dbReference>
<evidence type="ECO:0000313" key="2">
    <source>
        <dbReference type="EMBL" id="PZE17824.1"/>
    </source>
</evidence>
<dbReference type="PIRSF" id="PIRSF016493">
    <property type="entry name" value="Glycyl_aminpptds"/>
    <property type="match status" value="1"/>
</dbReference>
<dbReference type="SUPFAM" id="SSF50156">
    <property type="entry name" value="PDZ domain-like"/>
    <property type="match status" value="1"/>
</dbReference>
<feature type="domain" description="PDZ" evidence="1">
    <location>
        <begin position="452"/>
        <end position="508"/>
    </location>
</feature>
<sequence>MKYTITYHNPQNQYIKIKAVFNIAQNDSTTLNFPDWRPGRYQLGDFAKNVIQLKVYDKLNTPLKTKKTSKNTWQVDTNHSEIIFVEYLYYAAELNAGSTYIDEQQLYVNPVNCLVYIMDQQGLPCSLTLNIPKDFQIASGIPFVNNTLQTHDYHELVDTPFIASPSLTHFEYKIKDLNFHLWIQGAHQLNWEQVKKDFIKFTTAQLKAFGSFPAKQYHFLYQLTPYKTYHGVEHANSTVIALGPTYSIMHELYDDFLGVSSHELYHTWNIKNIRPKEMMPYDYSQPNYSNLGYVAEGVTTYMGDLFLSLSKVKTWNWYQAELEKLIQKHIDNFGRFNHSVAESSWDTWLDGYVKGVPNRKVSIYNEGALLAFITDINIRNESDNNLSLHDLMRELYVSFGEKEIGYTEEDYIQLVNKYTQEAIPNFFENFYYKANTYENLIVDALFKCGLELDTLPNPSAGSRMLGIKTQYINNETIISDIFPGSTAELAGLMIGDKLIAINQIQIQNNLDRWLEFYEFNNIQLSISRSERIIETTCPNTNRTYYPICAIRKVKIPSNLQKRIFKKWCGYKWDV</sequence>
<dbReference type="InterPro" id="IPR007963">
    <property type="entry name" value="Peptidase_M61_catalytic"/>
</dbReference>
<dbReference type="OrthoDB" id="9778516at2"/>
<name>A0A2W1N200_9FLAO</name>
<evidence type="ECO:0000259" key="1">
    <source>
        <dbReference type="PROSITE" id="PS50106"/>
    </source>
</evidence>
<organism evidence="2 3">
    <name type="scientific">Putridiphycobacter roseus</name>
    <dbReference type="NCBI Taxonomy" id="2219161"/>
    <lineage>
        <taxon>Bacteria</taxon>
        <taxon>Pseudomonadati</taxon>
        <taxon>Bacteroidota</taxon>
        <taxon>Flavobacteriia</taxon>
        <taxon>Flavobacteriales</taxon>
        <taxon>Crocinitomicaceae</taxon>
        <taxon>Putridiphycobacter</taxon>
    </lineage>
</organism>
<proteinExistence type="predicted"/>
<dbReference type="Pfam" id="PF17899">
    <property type="entry name" value="Peptidase_M61_N"/>
    <property type="match status" value="1"/>
</dbReference>
<dbReference type="Gene3D" id="1.10.390.10">
    <property type="entry name" value="Neutral Protease Domain 2"/>
    <property type="match status" value="1"/>
</dbReference>
<dbReference type="InterPro" id="IPR036034">
    <property type="entry name" value="PDZ_sf"/>
</dbReference>
<gene>
    <name evidence="2" type="ORF">DNU06_04190</name>
</gene>
<dbReference type="Proteomes" id="UP000249248">
    <property type="component" value="Unassembled WGS sequence"/>
</dbReference>
<evidence type="ECO:0000313" key="3">
    <source>
        <dbReference type="Proteomes" id="UP000249248"/>
    </source>
</evidence>
<dbReference type="Gene3D" id="2.60.40.3650">
    <property type="match status" value="1"/>
</dbReference>
<dbReference type="InterPro" id="IPR040756">
    <property type="entry name" value="Peptidase_M61_N"/>
</dbReference>
<protein>
    <submittedName>
        <fullName evidence="2">M61 family peptidase</fullName>
    </submittedName>
</protein>
<dbReference type="RefSeq" id="WP_111061975.1">
    <property type="nucleotide sequence ID" value="NZ_JBHUCU010000002.1"/>
</dbReference>
<dbReference type="InterPro" id="IPR001478">
    <property type="entry name" value="PDZ"/>
</dbReference>
<accession>A0A2W1N200</accession>
<dbReference type="PROSITE" id="PS50106">
    <property type="entry name" value="PDZ"/>
    <property type="match status" value="1"/>
</dbReference>
<reference evidence="2 3" key="1">
    <citation type="submission" date="2018-06" db="EMBL/GenBank/DDBJ databases">
        <title>The draft genome sequence of Crocinitomix sp. SM1701.</title>
        <authorList>
            <person name="Zhang X."/>
        </authorList>
    </citation>
    <scope>NUCLEOTIDE SEQUENCE [LARGE SCALE GENOMIC DNA]</scope>
    <source>
        <strain evidence="2 3">SM1701</strain>
    </source>
</reference>
<keyword evidence="3" id="KW-1185">Reference proteome</keyword>
<dbReference type="AlphaFoldDB" id="A0A2W1N200"/>
<dbReference type="EMBL" id="QKSB01000002">
    <property type="protein sequence ID" value="PZE17824.1"/>
    <property type="molecule type" value="Genomic_DNA"/>
</dbReference>
<dbReference type="InterPro" id="IPR027268">
    <property type="entry name" value="Peptidase_M4/M1_CTD_sf"/>
</dbReference>
<comment type="caution">
    <text evidence="2">The sequence shown here is derived from an EMBL/GenBank/DDBJ whole genome shotgun (WGS) entry which is preliminary data.</text>
</comment>